<feature type="non-terminal residue" evidence="2">
    <location>
        <position position="1"/>
    </location>
</feature>
<keyword evidence="3" id="KW-1185">Reference proteome</keyword>
<sequence length="128" mass="13446">NLTPAPGSNVVKAILPTSAPGSTSARNNLLSLNIMAHFSGGHADDPPPAIPSILFEKKIIDMDPSTLGASVTARKTSPARAQRNMTDDDTRSKLSHAQWQRTTFCCVVVSPVDPSVAGWPSTLATKAP</sequence>
<proteinExistence type="predicted"/>
<dbReference type="Proteomes" id="UP001301769">
    <property type="component" value="Unassembled WGS sequence"/>
</dbReference>
<accession>A0AAN7BEE7</accession>
<evidence type="ECO:0000313" key="3">
    <source>
        <dbReference type="Proteomes" id="UP001301769"/>
    </source>
</evidence>
<feature type="region of interest" description="Disordered" evidence="1">
    <location>
        <begin position="69"/>
        <end position="94"/>
    </location>
</feature>
<reference evidence="2" key="2">
    <citation type="submission" date="2023-05" db="EMBL/GenBank/DDBJ databases">
        <authorList>
            <consortium name="Lawrence Berkeley National Laboratory"/>
            <person name="Steindorff A."/>
            <person name="Hensen N."/>
            <person name="Bonometti L."/>
            <person name="Westerberg I."/>
            <person name="Brannstrom I.O."/>
            <person name="Guillou S."/>
            <person name="Cros-Aarteil S."/>
            <person name="Calhoun S."/>
            <person name="Haridas S."/>
            <person name="Kuo A."/>
            <person name="Mondo S."/>
            <person name="Pangilinan J."/>
            <person name="Riley R."/>
            <person name="Labutti K."/>
            <person name="Andreopoulos B."/>
            <person name="Lipzen A."/>
            <person name="Chen C."/>
            <person name="Yanf M."/>
            <person name="Daum C."/>
            <person name="Ng V."/>
            <person name="Clum A."/>
            <person name="Ohm R."/>
            <person name="Martin F."/>
            <person name="Silar P."/>
            <person name="Natvig D."/>
            <person name="Lalanne C."/>
            <person name="Gautier V."/>
            <person name="Ament-Velasquez S.L."/>
            <person name="Kruys A."/>
            <person name="Hutchinson M.I."/>
            <person name="Powell A.J."/>
            <person name="Barry K."/>
            <person name="Miller A.N."/>
            <person name="Grigoriev I.V."/>
            <person name="Debuchy R."/>
            <person name="Gladieux P."/>
            <person name="Thoren M.H."/>
            <person name="Johannesson H."/>
        </authorList>
    </citation>
    <scope>NUCLEOTIDE SEQUENCE</scope>
    <source>
        <strain evidence="2">PSN293</strain>
    </source>
</reference>
<gene>
    <name evidence="2" type="ORF">QBC37DRAFT_445570</name>
</gene>
<dbReference type="EMBL" id="MU858045">
    <property type="protein sequence ID" value="KAK4220312.1"/>
    <property type="molecule type" value="Genomic_DNA"/>
</dbReference>
<name>A0AAN7BEE7_9PEZI</name>
<protein>
    <submittedName>
        <fullName evidence="2">Uncharacterized protein</fullName>
    </submittedName>
</protein>
<organism evidence="2 3">
    <name type="scientific">Rhypophila decipiens</name>
    <dbReference type="NCBI Taxonomy" id="261697"/>
    <lineage>
        <taxon>Eukaryota</taxon>
        <taxon>Fungi</taxon>
        <taxon>Dikarya</taxon>
        <taxon>Ascomycota</taxon>
        <taxon>Pezizomycotina</taxon>
        <taxon>Sordariomycetes</taxon>
        <taxon>Sordariomycetidae</taxon>
        <taxon>Sordariales</taxon>
        <taxon>Naviculisporaceae</taxon>
        <taxon>Rhypophila</taxon>
    </lineage>
</organism>
<reference evidence="2" key="1">
    <citation type="journal article" date="2023" name="Mol. Phylogenet. Evol.">
        <title>Genome-scale phylogeny and comparative genomics of the fungal order Sordariales.</title>
        <authorList>
            <person name="Hensen N."/>
            <person name="Bonometti L."/>
            <person name="Westerberg I."/>
            <person name="Brannstrom I.O."/>
            <person name="Guillou S."/>
            <person name="Cros-Aarteil S."/>
            <person name="Calhoun S."/>
            <person name="Haridas S."/>
            <person name="Kuo A."/>
            <person name="Mondo S."/>
            <person name="Pangilinan J."/>
            <person name="Riley R."/>
            <person name="LaButti K."/>
            <person name="Andreopoulos B."/>
            <person name="Lipzen A."/>
            <person name="Chen C."/>
            <person name="Yan M."/>
            <person name="Daum C."/>
            <person name="Ng V."/>
            <person name="Clum A."/>
            <person name="Steindorff A."/>
            <person name="Ohm R.A."/>
            <person name="Martin F."/>
            <person name="Silar P."/>
            <person name="Natvig D.O."/>
            <person name="Lalanne C."/>
            <person name="Gautier V."/>
            <person name="Ament-Velasquez S.L."/>
            <person name="Kruys A."/>
            <person name="Hutchinson M.I."/>
            <person name="Powell A.J."/>
            <person name="Barry K."/>
            <person name="Miller A.N."/>
            <person name="Grigoriev I.V."/>
            <person name="Debuchy R."/>
            <person name="Gladieux P."/>
            <person name="Hiltunen Thoren M."/>
            <person name="Johannesson H."/>
        </authorList>
    </citation>
    <scope>NUCLEOTIDE SEQUENCE</scope>
    <source>
        <strain evidence="2">PSN293</strain>
    </source>
</reference>
<evidence type="ECO:0000313" key="2">
    <source>
        <dbReference type="EMBL" id="KAK4220312.1"/>
    </source>
</evidence>
<comment type="caution">
    <text evidence="2">The sequence shown here is derived from an EMBL/GenBank/DDBJ whole genome shotgun (WGS) entry which is preliminary data.</text>
</comment>
<evidence type="ECO:0000256" key="1">
    <source>
        <dbReference type="SAM" id="MobiDB-lite"/>
    </source>
</evidence>
<dbReference type="AlphaFoldDB" id="A0AAN7BEE7"/>